<name>A0A811RKP1_9POAL</name>
<reference evidence="2" key="1">
    <citation type="submission" date="2020-10" db="EMBL/GenBank/DDBJ databases">
        <authorList>
            <person name="Han B."/>
            <person name="Lu T."/>
            <person name="Zhao Q."/>
            <person name="Huang X."/>
            <person name="Zhao Y."/>
        </authorList>
    </citation>
    <scope>NUCLEOTIDE SEQUENCE</scope>
</reference>
<evidence type="ECO:0000256" key="1">
    <source>
        <dbReference type="SAM" id="MobiDB-lite"/>
    </source>
</evidence>
<evidence type="ECO:0000313" key="3">
    <source>
        <dbReference type="Proteomes" id="UP000604825"/>
    </source>
</evidence>
<evidence type="ECO:0000313" key="2">
    <source>
        <dbReference type="EMBL" id="CAD6270595.1"/>
    </source>
</evidence>
<feature type="compositionally biased region" description="Basic and acidic residues" evidence="1">
    <location>
        <begin position="27"/>
        <end position="43"/>
    </location>
</feature>
<proteinExistence type="predicted"/>
<feature type="region of interest" description="Disordered" evidence="1">
    <location>
        <begin position="1"/>
        <end position="100"/>
    </location>
</feature>
<dbReference type="EMBL" id="CAJGYO010000015">
    <property type="protein sequence ID" value="CAD6270595.1"/>
    <property type="molecule type" value="Genomic_DNA"/>
</dbReference>
<dbReference type="Proteomes" id="UP000604825">
    <property type="component" value="Unassembled WGS sequence"/>
</dbReference>
<organism evidence="2 3">
    <name type="scientific">Miscanthus lutarioriparius</name>
    <dbReference type="NCBI Taxonomy" id="422564"/>
    <lineage>
        <taxon>Eukaryota</taxon>
        <taxon>Viridiplantae</taxon>
        <taxon>Streptophyta</taxon>
        <taxon>Embryophyta</taxon>
        <taxon>Tracheophyta</taxon>
        <taxon>Spermatophyta</taxon>
        <taxon>Magnoliopsida</taxon>
        <taxon>Liliopsida</taxon>
        <taxon>Poales</taxon>
        <taxon>Poaceae</taxon>
        <taxon>PACMAD clade</taxon>
        <taxon>Panicoideae</taxon>
        <taxon>Andropogonodae</taxon>
        <taxon>Andropogoneae</taxon>
        <taxon>Saccharinae</taxon>
        <taxon>Miscanthus</taxon>
    </lineage>
</organism>
<gene>
    <name evidence="2" type="ORF">NCGR_LOCUS53887</name>
</gene>
<accession>A0A811RKP1</accession>
<comment type="caution">
    <text evidence="2">The sequence shown here is derived from an EMBL/GenBank/DDBJ whole genome shotgun (WGS) entry which is preliminary data.</text>
</comment>
<sequence>MSAAGAPNTSGRMQKEGRAGPATSGEPQREGRSRAHGWRESSRRDRRRGGGGLPCRHNRCWGRSPTTSGQMQNKRRSGRVAESENFLCRRPPQLRPPSVAGCASASNAGFVGPYALSEQKGKEAALGVLAATLDEGRGCAGPAHRGPVAS</sequence>
<keyword evidence="3" id="KW-1185">Reference proteome</keyword>
<protein>
    <submittedName>
        <fullName evidence="2">Uncharacterized protein</fullName>
    </submittedName>
</protein>
<dbReference type="AlphaFoldDB" id="A0A811RKP1"/>